<feature type="transmembrane region" description="Helical" evidence="2">
    <location>
        <begin position="86"/>
        <end position="107"/>
    </location>
</feature>
<feature type="transmembrane region" description="Helical" evidence="2">
    <location>
        <begin position="173"/>
        <end position="190"/>
    </location>
</feature>
<comment type="caution">
    <text evidence="3">The sequence shown here is derived from an EMBL/GenBank/DDBJ whole genome shotgun (WGS) entry which is preliminary data.</text>
</comment>
<evidence type="ECO:0000256" key="2">
    <source>
        <dbReference type="SAM" id="Phobius"/>
    </source>
</evidence>
<feature type="compositionally biased region" description="Low complexity" evidence="1">
    <location>
        <begin position="14"/>
        <end position="23"/>
    </location>
</feature>
<feature type="compositionally biased region" description="Gly residues" evidence="1">
    <location>
        <begin position="53"/>
        <end position="62"/>
    </location>
</feature>
<feature type="compositionally biased region" description="Polar residues" evidence="1">
    <location>
        <begin position="1"/>
        <end position="13"/>
    </location>
</feature>
<reference evidence="3 4" key="1">
    <citation type="journal article" date="2014" name="Int. J. Syst. Evol. Microbiol.">
        <title>Complete genome sequence of Corynebacterium casei LMG S-19264T (=DSM 44701T), isolated from a smear-ripened cheese.</title>
        <authorList>
            <consortium name="US DOE Joint Genome Institute (JGI-PGF)"/>
            <person name="Walter F."/>
            <person name="Albersmeier A."/>
            <person name="Kalinowski J."/>
            <person name="Ruckert C."/>
        </authorList>
    </citation>
    <scope>NUCLEOTIDE SEQUENCE [LARGE SCALE GENOMIC DNA]</scope>
    <source>
        <strain evidence="3 4">CGMCC 4.7111</strain>
    </source>
</reference>
<feature type="compositionally biased region" description="Low complexity" evidence="1">
    <location>
        <begin position="31"/>
        <end position="52"/>
    </location>
</feature>
<gene>
    <name evidence="3" type="ORF">GCM10011579_039720</name>
</gene>
<dbReference type="AlphaFoldDB" id="A0A917Y5X7"/>
<feature type="transmembrane region" description="Helical" evidence="2">
    <location>
        <begin position="148"/>
        <end position="167"/>
    </location>
</feature>
<keyword evidence="2" id="KW-1133">Transmembrane helix</keyword>
<feature type="region of interest" description="Disordered" evidence="1">
    <location>
        <begin position="1"/>
        <end position="68"/>
    </location>
</feature>
<accession>A0A917Y5X7</accession>
<evidence type="ECO:0000313" key="4">
    <source>
        <dbReference type="Proteomes" id="UP000600365"/>
    </source>
</evidence>
<organism evidence="3 4">
    <name type="scientific">Streptomyces albiflavescens</name>
    <dbReference type="NCBI Taxonomy" id="1623582"/>
    <lineage>
        <taxon>Bacteria</taxon>
        <taxon>Bacillati</taxon>
        <taxon>Actinomycetota</taxon>
        <taxon>Actinomycetes</taxon>
        <taxon>Kitasatosporales</taxon>
        <taxon>Streptomycetaceae</taxon>
        <taxon>Streptomyces</taxon>
    </lineage>
</organism>
<sequence length="206" mass="21530">MSQQAAKGQKNTVSSNKASSSKARPSKARPSKASSSKASSSKASTGKASTGKAGSGKAGSGNTGSHETKKRVLAGRLPGKHVSPSATAALGHLKVLFAFLVWMALVRQQASVIVNWQQYYAQALVATAALALGSVMVVYLYPPRTARWRTVAWTFVASSFGGALVYAALGGRAGLLGALLSGALVLWARAEEHGRRAVRRLRARRP</sequence>
<proteinExistence type="predicted"/>
<keyword evidence="2" id="KW-0472">Membrane</keyword>
<evidence type="ECO:0000313" key="3">
    <source>
        <dbReference type="EMBL" id="GGN67319.1"/>
    </source>
</evidence>
<dbReference type="Proteomes" id="UP000600365">
    <property type="component" value="Unassembled WGS sequence"/>
</dbReference>
<keyword evidence="2" id="KW-0812">Transmembrane</keyword>
<name>A0A917Y5X7_9ACTN</name>
<feature type="transmembrane region" description="Helical" evidence="2">
    <location>
        <begin position="119"/>
        <end position="141"/>
    </location>
</feature>
<dbReference type="RefSeq" id="WP_189187316.1">
    <property type="nucleotide sequence ID" value="NZ_BMMM01000006.1"/>
</dbReference>
<protein>
    <submittedName>
        <fullName evidence="3">Uncharacterized protein</fullName>
    </submittedName>
</protein>
<dbReference type="EMBL" id="BMMM01000006">
    <property type="protein sequence ID" value="GGN67319.1"/>
    <property type="molecule type" value="Genomic_DNA"/>
</dbReference>
<evidence type="ECO:0000256" key="1">
    <source>
        <dbReference type="SAM" id="MobiDB-lite"/>
    </source>
</evidence>
<keyword evidence="4" id="KW-1185">Reference proteome</keyword>